<comment type="caution">
    <text evidence="1">The sequence shown here is derived from an EMBL/GenBank/DDBJ whole genome shotgun (WGS) entry which is preliminary data.</text>
</comment>
<dbReference type="AlphaFoldDB" id="A0AAD5S4J4"/>
<protein>
    <submittedName>
        <fullName evidence="1">Uncharacterized protein</fullName>
    </submittedName>
</protein>
<gene>
    <name evidence="1" type="ORF">HK097_001278</name>
</gene>
<dbReference type="Gene3D" id="1.20.1050.10">
    <property type="match status" value="1"/>
</dbReference>
<sequence>MDAAVQCVNEVKIRSEEERFEEWIEAQWEKVERGYEYFEEEYEAGRLKGVDEMTFGEITIVCDI</sequence>
<proteinExistence type="predicted"/>
<dbReference type="Proteomes" id="UP001212841">
    <property type="component" value="Unassembled WGS sequence"/>
</dbReference>
<reference evidence="1" key="1">
    <citation type="submission" date="2020-05" db="EMBL/GenBank/DDBJ databases">
        <title>Phylogenomic resolution of chytrid fungi.</title>
        <authorList>
            <person name="Stajich J.E."/>
            <person name="Amses K."/>
            <person name="Simmons R."/>
            <person name="Seto K."/>
            <person name="Myers J."/>
            <person name="Bonds A."/>
            <person name="Quandt C.A."/>
            <person name="Barry K."/>
            <person name="Liu P."/>
            <person name="Grigoriev I."/>
            <person name="Longcore J.E."/>
            <person name="James T.Y."/>
        </authorList>
    </citation>
    <scope>NUCLEOTIDE SEQUENCE</scope>
    <source>
        <strain evidence="1">JEL0318</strain>
    </source>
</reference>
<evidence type="ECO:0000313" key="1">
    <source>
        <dbReference type="EMBL" id="KAJ3045155.1"/>
    </source>
</evidence>
<dbReference type="EMBL" id="JADGJD010001249">
    <property type="protein sequence ID" value="KAJ3045155.1"/>
    <property type="molecule type" value="Genomic_DNA"/>
</dbReference>
<keyword evidence="2" id="KW-1185">Reference proteome</keyword>
<name>A0AAD5S4J4_9FUNG</name>
<evidence type="ECO:0000313" key="2">
    <source>
        <dbReference type="Proteomes" id="UP001212841"/>
    </source>
</evidence>
<accession>A0AAD5S4J4</accession>
<organism evidence="1 2">
    <name type="scientific">Rhizophlyctis rosea</name>
    <dbReference type="NCBI Taxonomy" id="64517"/>
    <lineage>
        <taxon>Eukaryota</taxon>
        <taxon>Fungi</taxon>
        <taxon>Fungi incertae sedis</taxon>
        <taxon>Chytridiomycota</taxon>
        <taxon>Chytridiomycota incertae sedis</taxon>
        <taxon>Chytridiomycetes</taxon>
        <taxon>Rhizophlyctidales</taxon>
        <taxon>Rhizophlyctidaceae</taxon>
        <taxon>Rhizophlyctis</taxon>
    </lineage>
</organism>